<dbReference type="STRING" id="908615.SAMN05421540_104222"/>
<reference evidence="1 2" key="1">
    <citation type="submission" date="2016-10" db="EMBL/GenBank/DDBJ databases">
        <authorList>
            <person name="de Groot N.N."/>
        </authorList>
    </citation>
    <scope>NUCLEOTIDE SEQUENCE [LARGE SCALE GENOMIC DNA]</scope>
    <source>
        <strain evidence="1 2">DSM 23581</strain>
    </source>
</reference>
<dbReference type="Proteomes" id="UP000198820">
    <property type="component" value="Unassembled WGS sequence"/>
</dbReference>
<dbReference type="EMBL" id="FNQF01000004">
    <property type="protein sequence ID" value="SEA27618.1"/>
    <property type="molecule type" value="Genomic_DNA"/>
</dbReference>
<dbReference type="AlphaFoldDB" id="A0A1H3ZV98"/>
<keyword evidence="2" id="KW-1185">Reference proteome</keyword>
<evidence type="ECO:0000313" key="2">
    <source>
        <dbReference type="Proteomes" id="UP000198820"/>
    </source>
</evidence>
<evidence type="ECO:0000313" key="1">
    <source>
        <dbReference type="EMBL" id="SEA27618.1"/>
    </source>
</evidence>
<organism evidence="1 2">
    <name type="scientific">Psychroflexus halocasei</name>
    <dbReference type="NCBI Taxonomy" id="908615"/>
    <lineage>
        <taxon>Bacteria</taxon>
        <taxon>Pseudomonadati</taxon>
        <taxon>Bacteroidota</taxon>
        <taxon>Flavobacteriia</taxon>
        <taxon>Flavobacteriales</taxon>
        <taxon>Flavobacteriaceae</taxon>
        <taxon>Psychroflexus</taxon>
    </lineage>
</organism>
<evidence type="ECO:0008006" key="3">
    <source>
        <dbReference type="Google" id="ProtNLM"/>
    </source>
</evidence>
<accession>A0A1H3ZV98</accession>
<protein>
    <recommendedName>
        <fullName evidence="3">Outer membrane protein beta-barrel domain-containing protein</fullName>
    </recommendedName>
</protein>
<dbReference type="Pfam" id="PF19515">
    <property type="entry name" value="DUF6048"/>
    <property type="match status" value="1"/>
</dbReference>
<dbReference type="InterPro" id="IPR046111">
    <property type="entry name" value="DUF6048"/>
</dbReference>
<proteinExistence type="predicted"/>
<name>A0A1H3ZV98_9FLAO</name>
<gene>
    <name evidence="1" type="ORF">SAMN05421540_104222</name>
</gene>
<sequence>MSFAQTQDSITYKERYGLTLGVDLSKLGRSFLDDDYEGIEIFGDYRLTKDLYIAAEIGNEEHTYNEKNLVSTADGSYIKAGVNYNVYQNWIGMQNIIYVGGRVGFSSFNQTLKEYTISASQNYFDPDVRVDEKKFDNLTATWVELKAGLRVEVLRNLYLGAHVQLKVGVSSTEFHNFDNLYIPGFHRTYDSSSIGAGWGYTISYLIPLFTKTKSQKIDSD</sequence>